<evidence type="ECO:0000313" key="8">
    <source>
        <dbReference type="EMBL" id="MBB3957380.1"/>
    </source>
</evidence>
<evidence type="ECO:0000313" key="9">
    <source>
        <dbReference type="Proteomes" id="UP000548867"/>
    </source>
</evidence>
<dbReference type="Pfam" id="PF08305">
    <property type="entry name" value="NPCBM"/>
    <property type="match status" value="1"/>
</dbReference>
<keyword evidence="3 5" id="KW-0378">Hydrolase</keyword>
<feature type="chain" id="PRO_5031022115" description="Alpha-galactosidase" evidence="6">
    <location>
        <begin position="25"/>
        <end position="640"/>
    </location>
</feature>
<dbReference type="InterPro" id="IPR013785">
    <property type="entry name" value="Aldolase_TIM"/>
</dbReference>
<organism evidence="8 9">
    <name type="scientific">Novosphingobium sediminicola</name>
    <dbReference type="NCBI Taxonomy" id="563162"/>
    <lineage>
        <taxon>Bacteria</taxon>
        <taxon>Pseudomonadati</taxon>
        <taxon>Pseudomonadota</taxon>
        <taxon>Alphaproteobacteria</taxon>
        <taxon>Sphingomonadales</taxon>
        <taxon>Sphingomonadaceae</taxon>
        <taxon>Novosphingobium</taxon>
    </lineage>
</organism>
<evidence type="ECO:0000256" key="2">
    <source>
        <dbReference type="ARBA" id="ARBA00022729"/>
    </source>
</evidence>
<dbReference type="EMBL" id="JACIDX010000022">
    <property type="protein sequence ID" value="MBB3957380.1"/>
    <property type="molecule type" value="Genomic_DNA"/>
</dbReference>
<dbReference type="InterPro" id="IPR013222">
    <property type="entry name" value="Glyco_hyd_98_carb-bd"/>
</dbReference>
<dbReference type="PANTHER" id="PTHR11452:SF80">
    <property type="entry name" value="ALPHA-GALACTOSIDASE 1"/>
    <property type="match status" value="1"/>
</dbReference>
<dbReference type="Gene3D" id="3.20.20.70">
    <property type="entry name" value="Aldolase class I"/>
    <property type="match status" value="1"/>
</dbReference>
<dbReference type="Pfam" id="PF17801">
    <property type="entry name" value="Melibiase_C"/>
    <property type="match status" value="1"/>
</dbReference>
<dbReference type="InterPro" id="IPR000111">
    <property type="entry name" value="Glyco_hydro_27/36_CS"/>
</dbReference>
<dbReference type="Gene3D" id="2.60.120.1060">
    <property type="entry name" value="NPCBM/NEW2 domain"/>
    <property type="match status" value="1"/>
</dbReference>
<keyword evidence="2 6" id="KW-0732">Signal</keyword>
<reference evidence="8 9" key="1">
    <citation type="submission" date="2020-08" db="EMBL/GenBank/DDBJ databases">
        <title>Genomic Encyclopedia of Type Strains, Phase IV (KMG-IV): sequencing the most valuable type-strain genomes for metagenomic binning, comparative biology and taxonomic classification.</title>
        <authorList>
            <person name="Goeker M."/>
        </authorList>
    </citation>
    <scope>NUCLEOTIDE SEQUENCE [LARGE SCALE GENOMIC DNA]</scope>
    <source>
        <strain evidence="8 9">DSM 27057</strain>
    </source>
</reference>
<dbReference type="Pfam" id="PF16499">
    <property type="entry name" value="Melibiase_2"/>
    <property type="match status" value="2"/>
</dbReference>
<dbReference type="AlphaFoldDB" id="A0A7W6CP56"/>
<keyword evidence="5" id="KW-1015">Disulfide bond</keyword>
<evidence type="ECO:0000256" key="1">
    <source>
        <dbReference type="ARBA" id="ARBA00009743"/>
    </source>
</evidence>
<dbReference type="Proteomes" id="UP000548867">
    <property type="component" value="Unassembled WGS sequence"/>
</dbReference>
<proteinExistence type="inferred from homology"/>
<dbReference type="GO" id="GO:0004557">
    <property type="term" value="F:alpha-galactosidase activity"/>
    <property type="evidence" value="ECO:0007669"/>
    <property type="project" value="UniProtKB-EC"/>
</dbReference>
<dbReference type="InterPro" id="IPR038637">
    <property type="entry name" value="NPCBM_sf"/>
</dbReference>
<dbReference type="GO" id="GO:0005975">
    <property type="term" value="P:carbohydrate metabolic process"/>
    <property type="evidence" value="ECO:0007669"/>
    <property type="project" value="InterPro"/>
</dbReference>
<comment type="similarity">
    <text evidence="1 5">Belongs to the glycosyl hydrolase 27 family.</text>
</comment>
<dbReference type="InterPro" id="IPR002241">
    <property type="entry name" value="Glyco_hydro_27"/>
</dbReference>
<evidence type="ECO:0000256" key="3">
    <source>
        <dbReference type="ARBA" id="ARBA00022801"/>
    </source>
</evidence>
<dbReference type="RefSeq" id="WP_183628622.1">
    <property type="nucleotide sequence ID" value="NZ_JACIDX010000022.1"/>
</dbReference>
<gene>
    <name evidence="8" type="ORF">GGR38_004354</name>
</gene>
<dbReference type="PANTHER" id="PTHR11452">
    <property type="entry name" value="ALPHA-GALACTOSIDASE/ALPHA-N-ACETYLGALACTOSAMINIDASE"/>
    <property type="match status" value="1"/>
</dbReference>
<evidence type="ECO:0000256" key="4">
    <source>
        <dbReference type="ARBA" id="ARBA00023295"/>
    </source>
</evidence>
<accession>A0A7W6CP56</accession>
<dbReference type="PRINTS" id="PR00740">
    <property type="entry name" value="GLHYDRLASE27"/>
</dbReference>
<dbReference type="InterPro" id="IPR008979">
    <property type="entry name" value="Galactose-bd-like_sf"/>
</dbReference>
<sequence length="640" mass="69080">MSNRAATSLLLCSALLLCAPVVWAKPAPQGPQPSGRWSYEPVGSAPLPPMGWNSWNAFGVDITEAKVLGSANVIRSTGLQEAGYVNINIDDGWWRKRRSADGRMQIRTNLFPSAATGGPQETSFRPFTDHLHAMGFKAGIYTDIGRNACSQAWSPGNPNLPEGTQPEREVGLHGHVAQDLALYFGEWNFDTIKVDSCGLAHYPADKPTVRNGTYRAFGPIMADAVPNRTDIPAVKALYGEARDALRRIRPKGDYILSLCNWGAGNVRSWGPDYGTTWRTSNDIDATWGRMLHNFDSVATREFYAGPGHWSDPDMLEVGNGEFDAAHLTEARAHMSLWAIASAPLIIGTDLTRAPQGIIDVLGNREVIAVNQDRAGHQGVLAYADSEREIVVKTLSETGAKAVVLFNRTAVPTDITLTAQHLKMRGDAPIALRDLWGGADRDPLLGQRVFHLGPHEAIMLKAVGTPELAKGRYISEMPGRVHVAADGIAVLEPDPIIHRPADPYHPGTTSTGNRPAYAGWGGPRADATPYDQTLSIAGASFRSGLGTLAGARLEVKADGQFQRFSARVGVDDSTRGRRAGVRFEVYGDGRLLATSPVMRFGSPAAELSAPTGRARVIELIARQIGPDIANVVVTWGDARVE</sequence>
<name>A0A7W6CP56_9SPHN</name>
<dbReference type="CDD" id="cd14792">
    <property type="entry name" value="GH27"/>
    <property type="match status" value="1"/>
</dbReference>
<dbReference type="Gene3D" id="2.60.40.1180">
    <property type="entry name" value="Golgi alpha-mannosidase II"/>
    <property type="match status" value="1"/>
</dbReference>
<dbReference type="InterPro" id="IPR041233">
    <property type="entry name" value="Melibiase_C"/>
</dbReference>
<comment type="caution">
    <text evidence="8">The sequence shown here is derived from an EMBL/GenBank/DDBJ whole genome shotgun (WGS) entry which is preliminary data.</text>
</comment>
<dbReference type="InterPro" id="IPR013780">
    <property type="entry name" value="Glyco_hydro_b"/>
</dbReference>
<keyword evidence="4 5" id="KW-0326">Glycosidase</keyword>
<dbReference type="EC" id="3.2.1.22" evidence="5"/>
<keyword evidence="9" id="KW-1185">Reference proteome</keyword>
<feature type="domain" description="Glycosyl hydrolase family 98 putative carbohydrate-binding module" evidence="7">
    <location>
        <begin position="502"/>
        <end position="634"/>
    </location>
</feature>
<dbReference type="SMART" id="SM00776">
    <property type="entry name" value="NPCBM"/>
    <property type="match status" value="1"/>
</dbReference>
<protein>
    <recommendedName>
        <fullName evidence="5">Alpha-galactosidase</fullName>
        <ecNumber evidence="5">3.2.1.22</ecNumber>
    </recommendedName>
    <alternativeName>
        <fullName evidence="5">Melibiase</fullName>
    </alternativeName>
</protein>
<dbReference type="SUPFAM" id="SSF51445">
    <property type="entry name" value="(Trans)glycosidases"/>
    <property type="match status" value="1"/>
</dbReference>
<dbReference type="SUPFAM" id="SSF51011">
    <property type="entry name" value="Glycosyl hydrolase domain"/>
    <property type="match status" value="1"/>
</dbReference>
<dbReference type="PROSITE" id="PS00512">
    <property type="entry name" value="ALPHA_GALACTOSIDASE"/>
    <property type="match status" value="1"/>
</dbReference>
<evidence type="ECO:0000256" key="6">
    <source>
        <dbReference type="SAM" id="SignalP"/>
    </source>
</evidence>
<dbReference type="SUPFAM" id="SSF49785">
    <property type="entry name" value="Galactose-binding domain-like"/>
    <property type="match status" value="1"/>
</dbReference>
<evidence type="ECO:0000259" key="7">
    <source>
        <dbReference type="SMART" id="SM00776"/>
    </source>
</evidence>
<feature type="signal peptide" evidence="6">
    <location>
        <begin position="1"/>
        <end position="24"/>
    </location>
</feature>
<comment type="catalytic activity">
    <reaction evidence="5">
        <text>Hydrolysis of terminal, non-reducing alpha-D-galactose residues in alpha-D-galactosides, including galactose oligosaccharides, galactomannans and galactolipids.</text>
        <dbReference type="EC" id="3.2.1.22"/>
    </reaction>
</comment>
<dbReference type="InterPro" id="IPR017853">
    <property type="entry name" value="GH"/>
</dbReference>
<evidence type="ECO:0000256" key="5">
    <source>
        <dbReference type="RuleBase" id="RU361168"/>
    </source>
</evidence>